<accession>A0A368GPV2</accession>
<dbReference type="AlphaFoldDB" id="A0A368GPV2"/>
<dbReference type="Proteomes" id="UP000252519">
    <property type="component" value="Unassembled WGS sequence"/>
</dbReference>
<dbReference type="OrthoDB" id="5868939at2759"/>
<dbReference type="STRING" id="29170.A0A368GPV2"/>
<organism evidence="2 3">
    <name type="scientific">Ancylostoma caninum</name>
    <name type="common">Dog hookworm</name>
    <dbReference type="NCBI Taxonomy" id="29170"/>
    <lineage>
        <taxon>Eukaryota</taxon>
        <taxon>Metazoa</taxon>
        <taxon>Ecdysozoa</taxon>
        <taxon>Nematoda</taxon>
        <taxon>Chromadorea</taxon>
        <taxon>Rhabditida</taxon>
        <taxon>Rhabditina</taxon>
        <taxon>Rhabditomorpha</taxon>
        <taxon>Strongyloidea</taxon>
        <taxon>Ancylostomatidae</taxon>
        <taxon>Ancylostomatinae</taxon>
        <taxon>Ancylostoma</taxon>
    </lineage>
</organism>
<evidence type="ECO:0008006" key="4">
    <source>
        <dbReference type="Google" id="ProtNLM"/>
    </source>
</evidence>
<protein>
    <recommendedName>
        <fullName evidence="4">ABC-2 type transporter domain-containing protein</fullName>
    </recommendedName>
</protein>
<sequence length="177" mass="19984">MSNITSFETVLLTSPVFASVSFAAHFITMTAMLYISNSLACCAFSLSVLLLWMLFAGGLLRSLATLPFYVLTYFSYINPIRYANYILASEITSFLPVHGCTRTERGEIDTTPVELFCRWPNGSRYFLEAFPDSVQPRDYWTNMAALVATVLVLFVLMLTLHSIPQYRQSIDRIAMSN</sequence>
<keyword evidence="1" id="KW-0472">Membrane</keyword>
<keyword evidence="3" id="KW-1185">Reference proteome</keyword>
<keyword evidence="1" id="KW-0812">Transmembrane</keyword>
<feature type="transmembrane region" description="Helical" evidence="1">
    <location>
        <begin position="139"/>
        <end position="160"/>
    </location>
</feature>
<gene>
    <name evidence="2" type="ORF">ANCCAN_08978</name>
</gene>
<evidence type="ECO:0000313" key="2">
    <source>
        <dbReference type="EMBL" id="RCN45045.1"/>
    </source>
</evidence>
<reference evidence="2 3" key="1">
    <citation type="submission" date="2014-10" db="EMBL/GenBank/DDBJ databases">
        <title>Draft genome of the hookworm Ancylostoma caninum.</title>
        <authorList>
            <person name="Mitreva M."/>
        </authorList>
    </citation>
    <scope>NUCLEOTIDE SEQUENCE [LARGE SCALE GENOMIC DNA]</scope>
    <source>
        <strain evidence="2 3">Baltimore</strain>
    </source>
</reference>
<evidence type="ECO:0000313" key="3">
    <source>
        <dbReference type="Proteomes" id="UP000252519"/>
    </source>
</evidence>
<keyword evidence="1" id="KW-1133">Transmembrane helix</keyword>
<dbReference type="EMBL" id="JOJR01000113">
    <property type="protein sequence ID" value="RCN45045.1"/>
    <property type="molecule type" value="Genomic_DNA"/>
</dbReference>
<name>A0A368GPV2_ANCCA</name>
<evidence type="ECO:0000256" key="1">
    <source>
        <dbReference type="SAM" id="Phobius"/>
    </source>
</evidence>
<proteinExistence type="predicted"/>
<comment type="caution">
    <text evidence="2">The sequence shown here is derived from an EMBL/GenBank/DDBJ whole genome shotgun (WGS) entry which is preliminary data.</text>
</comment>